<evidence type="ECO:0000259" key="6">
    <source>
        <dbReference type="Pfam" id="PF00586"/>
    </source>
</evidence>
<gene>
    <name evidence="8" type="ORF">BFG04_06725</name>
</gene>
<proteinExistence type="predicted"/>
<dbReference type="CDD" id="cd02195">
    <property type="entry name" value="SelD"/>
    <property type="match status" value="1"/>
</dbReference>
<comment type="caution">
    <text evidence="8">The sequence shown here is derived from an EMBL/GenBank/DDBJ whole genome shotgun (WGS) entry which is preliminary data.</text>
</comment>
<dbReference type="InterPro" id="IPR010918">
    <property type="entry name" value="PurM-like_C_dom"/>
</dbReference>
<keyword evidence="2" id="KW-0547">Nucleotide-binding</keyword>
<sequence length="311" mass="33876">MDKLSLGNERLLTGIKNNEDASVFLINDELALVQTLDFITPVVDDPFLYGQIAAANSLSDIFAMGARVTNALNIVGFDSCNFDTGVLDEIMQGGLDKVKECGGVIVGGHSVQTTEMYYGLSVLGVCHPLKFWANNTAKIGDVLILTKPLGTGVLSTCIKADMLNESQIKEAVDVMSRLNYYAVDAMCDISVNACTDVTGFGFLGHLSEMGRDDISFEIFEKEVPVIQSAKDMADMGFVPAGSYKNRDFCSKFVNKDVDILFFDAQTSGGLILAVSEKDCKKALQRLIDCGYEDSRIIGVVKQRKNRLIDIV</sequence>
<dbReference type="InterPro" id="IPR036676">
    <property type="entry name" value="PurM-like_C_sf"/>
</dbReference>
<evidence type="ECO:0000313" key="9">
    <source>
        <dbReference type="Proteomes" id="UP000189728"/>
    </source>
</evidence>
<organism evidence="8 9">
    <name type="scientific">Campylobacter pinnipediorum subsp. pinnipediorum</name>
    <dbReference type="NCBI Taxonomy" id="1660067"/>
    <lineage>
        <taxon>Bacteria</taxon>
        <taxon>Pseudomonadati</taxon>
        <taxon>Campylobacterota</taxon>
        <taxon>Epsilonproteobacteria</taxon>
        <taxon>Campylobacterales</taxon>
        <taxon>Campylobacteraceae</taxon>
        <taxon>Campylobacter</taxon>
    </lineage>
</organism>
<dbReference type="EMBL" id="MCRK01000046">
    <property type="protein sequence ID" value="OPA74412.1"/>
    <property type="molecule type" value="Genomic_DNA"/>
</dbReference>
<dbReference type="PANTHER" id="PTHR10256">
    <property type="entry name" value="SELENIDE, WATER DIKINASE"/>
    <property type="match status" value="1"/>
</dbReference>
<evidence type="ECO:0000256" key="4">
    <source>
        <dbReference type="ARBA" id="ARBA00022840"/>
    </source>
</evidence>
<evidence type="ECO:0000256" key="1">
    <source>
        <dbReference type="ARBA" id="ARBA00022679"/>
    </source>
</evidence>
<dbReference type="GO" id="GO:0005737">
    <property type="term" value="C:cytoplasm"/>
    <property type="evidence" value="ECO:0007669"/>
    <property type="project" value="TreeGrafter"/>
</dbReference>
<dbReference type="GO" id="GO:0005524">
    <property type="term" value="F:ATP binding"/>
    <property type="evidence" value="ECO:0007669"/>
    <property type="project" value="UniProtKB-KW"/>
</dbReference>
<dbReference type="AlphaFoldDB" id="A0AAX0L8T2"/>
<keyword evidence="5" id="KW-0711">Selenium</keyword>
<dbReference type="PIRSF" id="PIRSF036407">
    <property type="entry name" value="Selenphspht_syn"/>
    <property type="match status" value="1"/>
</dbReference>
<dbReference type="Pfam" id="PF02769">
    <property type="entry name" value="AIRS_C"/>
    <property type="match status" value="1"/>
</dbReference>
<dbReference type="InterPro" id="IPR036921">
    <property type="entry name" value="PurM-like_N_sf"/>
</dbReference>
<dbReference type="Gene3D" id="3.30.1330.10">
    <property type="entry name" value="PurM-like, N-terminal domain"/>
    <property type="match status" value="1"/>
</dbReference>
<dbReference type="GO" id="GO:0004756">
    <property type="term" value="F:selenide, water dikinase activity"/>
    <property type="evidence" value="ECO:0007669"/>
    <property type="project" value="TreeGrafter"/>
</dbReference>
<evidence type="ECO:0000256" key="2">
    <source>
        <dbReference type="ARBA" id="ARBA00022741"/>
    </source>
</evidence>
<protein>
    <submittedName>
        <fullName evidence="8">Selenide, water dikinase SelD</fullName>
    </submittedName>
</protein>
<dbReference type="SUPFAM" id="SSF55326">
    <property type="entry name" value="PurM N-terminal domain-like"/>
    <property type="match status" value="1"/>
</dbReference>
<reference evidence="8 9" key="1">
    <citation type="submission" date="2016-08" db="EMBL/GenBank/DDBJ databases">
        <title>Campylobacter species from sea mammals.</title>
        <authorList>
            <person name="Gilbert M.J."/>
            <person name="Byrne B.A."/>
            <person name="Zomer A.L."/>
            <person name="Wagenaar J.A."/>
        </authorList>
    </citation>
    <scope>NUCLEOTIDE SEQUENCE [LARGE SCALE GENOMIC DNA]</scope>
    <source>
        <strain evidence="8 9">1105248</strain>
    </source>
</reference>
<evidence type="ECO:0000313" key="8">
    <source>
        <dbReference type="EMBL" id="OPA74412.1"/>
    </source>
</evidence>
<evidence type="ECO:0000256" key="5">
    <source>
        <dbReference type="ARBA" id="ARBA00023266"/>
    </source>
</evidence>
<dbReference type="Pfam" id="PF00586">
    <property type="entry name" value="AIRS"/>
    <property type="match status" value="1"/>
</dbReference>
<dbReference type="PANTHER" id="PTHR10256:SF0">
    <property type="entry name" value="INACTIVE SELENIDE, WATER DIKINASE-LIKE PROTEIN-RELATED"/>
    <property type="match status" value="1"/>
</dbReference>
<evidence type="ECO:0000259" key="7">
    <source>
        <dbReference type="Pfam" id="PF02769"/>
    </source>
</evidence>
<feature type="domain" description="PurM-like C-terminal" evidence="7">
    <location>
        <begin position="138"/>
        <end position="304"/>
    </location>
</feature>
<evidence type="ECO:0000256" key="3">
    <source>
        <dbReference type="ARBA" id="ARBA00022777"/>
    </source>
</evidence>
<dbReference type="SUPFAM" id="SSF56042">
    <property type="entry name" value="PurM C-terminal domain-like"/>
    <property type="match status" value="1"/>
</dbReference>
<dbReference type="GO" id="GO:0016260">
    <property type="term" value="P:selenocysteine biosynthetic process"/>
    <property type="evidence" value="ECO:0007669"/>
    <property type="project" value="TreeGrafter"/>
</dbReference>
<dbReference type="InterPro" id="IPR016188">
    <property type="entry name" value="PurM-like_N"/>
</dbReference>
<feature type="domain" description="PurM-like N-terminal" evidence="6">
    <location>
        <begin position="19"/>
        <end position="125"/>
    </location>
</feature>
<keyword evidence="4" id="KW-0067">ATP-binding</keyword>
<name>A0AAX0L8T2_9BACT</name>
<dbReference type="NCBIfam" id="TIGR00476">
    <property type="entry name" value="selD"/>
    <property type="match status" value="1"/>
</dbReference>
<keyword evidence="1" id="KW-0808">Transferase</keyword>
<accession>A0AAX0L8T2</accession>
<dbReference type="InterPro" id="IPR004536">
    <property type="entry name" value="SPS/SelD"/>
</dbReference>
<keyword evidence="3" id="KW-0418">Kinase</keyword>
<dbReference type="Proteomes" id="UP000189728">
    <property type="component" value="Unassembled WGS sequence"/>
</dbReference>
<dbReference type="Gene3D" id="3.90.650.10">
    <property type="entry name" value="PurM-like C-terminal domain"/>
    <property type="match status" value="1"/>
</dbReference>